<dbReference type="InterPro" id="IPR013057">
    <property type="entry name" value="AA_transpt_TM"/>
</dbReference>
<feature type="transmembrane region" description="Helical" evidence="7">
    <location>
        <begin position="345"/>
        <end position="364"/>
    </location>
</feature>
<keyword evidence="5 7" id="KW-0472">Membrane</keyword>
<dbReference type="InterPro" id="IPR038377">
    <property type="entry name" value="Na/Glc_symporter_sf"/>
</dbReference>
<evidence type="ECO:0000256" key="6">
    <source>
        <dbReference type="SAM" id="MobiDB-lite"/>
    </source>
</evidence>
<keyword evidence="3" id="KW-0029">Amino-acid transport</keyword>
<dbReference type="GO" id="GO:0016020">
    <property type="term" value="C:membrane"/>
    <property type="evidence" value="ECO:0007669"/>
    <property type="project" value="UniProtKB-SubCell"/>
</dbReference>
<feature type="transmembrane region" description="Helical" evidence="7">
    <location>
        <begin position="228"/>
        <end position="248"/>
    </location>
</feature>
<feature type="compositionally biased region" description="Polar residues" evidence="6">
    <location>
        <begin position="191"/>
        <end position="204"/>
    </location>
</feature>
<keyword evidence="2 7" id="KW-0812">Transmembrane</keyword>
<feature type="domain" description="Amino acid transporter transmembrane" evidence="8">
    <location>
        <begin position="227"/>
        <end position="642"/>
    </location>
</feature>
<feature type="transmembrane region" description="Helical" evidence="7">
    <location>
        <begin position="510"/>
        <end position="534"/>
    </location>
</feature>
<feature type="transmembrane region" description="Helical" evidence="7">
    <location>
        <begin position="430"/>
        <end position="449"/>
    </location>
</feature>
<dbReference type="OrthoDB" id="294730at2759"/>
<feature type="transmembrane region" description="Helical" evidence="7">
    <location>
        <begin position="461"/>
        <end position="483"/>
    </location>
</feature>
<dbReference type="Proteomes" id="UP000316726">
    <property type="component" value="Chromosome 3"/>
</dbReference>
<evidence type="ECO:0000256" key="7">
    <source>
        <dbReference type="SAM" id="Phobius"/>
    </source>
</evidence>
<keyword evidence="3" id="KW-0813">Transport</keyword>
<comment type="subcellular location">
    <subcellularLocation>
        <location evidence="1">Membrane</location>
        <topology evidence="1">Multi-pass membrane protein</topology>
    </subcellularLocation>
</comment>
<feature type="transmembrane region" description="Helical" evidence="7">
    <location>
        <begin position="303"/>
        <end position="325"/>
    </location>
</feature>
<feature type="transmembrane region" description="Helical" evidence="7">
    <location>
        <begin position="555"/>
        <end position="575"/>
    </location>
</feature>
<evidence type="ECO:0000256" key="1">
    <source>
        <dbReference type="ARBA" id="ARBA00004141"/>
    </source>
</evidence>
<evidence type="ECO:0000259" key="8">
    <source>
        <dbReference type="Pfam" id="PF01490"/>
    </source>
</evidence>
<evidence type="ECO:0000256" key="4">
    <source>
        <dbReference type="ARBA" id="ARBA00022989"/>
    </source>
</evidence>
<protein>
    <recommendedName>
        <fullName evidence="8">Amino acid transporter transmembrane domain-containing protein</fullName>
    </recommendedName>
</protein>
<evidence type="ECO:0000256" key="5">
    <source>
        <dbReference type="ARBA" id="ARBA00023136"/>
    </source>
</evidence>
<feature type="transmembrane region" description="Helical" evidence="7">
    <location>
        <begin position="581"/>
        <end position="604"/>
    </location>
</feature>
<keyword evidence="4 7" id="KW-1133">Transmembrane helix</keyword>
<feature type="region of interest" description="Disordered" evidence="6">
    <location>
        <begin position="191"/>
        <end position="219"/>
    </location>
</feature>
<reference evidence="9 10" key="1">
    <citation type="submission" date="2018-07" db="EMBL/GenBank/DDBJ databases">
        <title>The complete nuclear genome of the prasinophyte Chloropicon primus (CCMP1205).</title>
        <authorList>
            <person name="Pombert J.-F."/>
            <person name="Otis C."/>
            <person name="Turmel M."/>
            <person name="Lemieux C."/>
        </authorList>
    </citation>
    <scope>NUCLEOTIDE SEQUENCE [LARGE SCALE GENOMIC DNA]</scope>
    <source>
        <strain evidence="9 10">CCMP1205</strain>
    </source>
</reference>
<feature type="compositionally biased region" description="Basic and acidic residues" evidence="6">
    <location>
        <begin position="7"/>
        <end position="28"/>
    </location>
</feature>
<dbReference type="PANTHER" id="PTHR22950">
    <property type="entry name" value="AMINO ACID TRANSPORTER"/>
    <property type="match status" value="1"/>
</dbReference>
<dbReference type="GO" id="GO:0015179">
    <property type="term" value="F:L-amino acid transmembrane transporter activity"/>
    <property type="evidence" value="ECO:0007669"/>
    <property type="project" value="TreeGrafter"/>
</dbReference>
<evidence type="ECO:0000256" key="2">
    <source>
        <dbReference type="ARBA" id="ARBA00022692"/>
    </source>
</evidence>
<gene>
    <name evidence="9" type="ORF">A3770_03p20720</name>
</gene>
<organism evidence="9 10">
    <name type="scientific">Chloropicon primus</name>
    <dbReference type="NCBI Taxonomy" id="1764295"/>
    <lineage>
        <taxon>Eukaryota</taxon>
        <taxon>Viridiplantae</taxon>
        <taxon>Chlorophyta</taxon>
        <taxon>Chloropicophyceae</taxon>
        <taxon>Chloropicales</taxon>
        <taxon>Chloropicaceae</taxon>
        <taxon>Chloropicon</taxon>
    </lineage>
</organism>
<dbReference type="Gene3D" id="1.20.1730.10">
    <property type="entry name" value="Sodium/glucose cotransporter"/>
    <property type="match status" value="1"/>
</dbReference>
<dbReference type="Pfam" id="PF01490">
    <property type="entry name" value="Aa_trans"/>
    <property type="match status" value="1"/>
</dbReference>
<dbReference type="EMBL" id="CP031036">
    <property type="protein sequence ID" value="QDZ19554.1"/>
    <property type="molecule type" value="Genomic_DNA"/>
</dbReference>
<dbReference type="PANTHER" id="PTHR22950:SF461">
    <property type="entry name" value="AMINO ACID TRANSPORTER TRANSMEMBRANE DOMAIN-CONTAINING PROTEIN"/>
    <property type="match status" value="1"/>
</dbReference>
<feature type="transmembrane region" description="Helical" evidence="7">
    <location>
        <begin position="254"/>
        <end position="274"/>
    </location>
</feature>
<proteinExistence type="predicted"/>
<sequence>MSLSKVTVREIEASGAMEKRTEIEESVRTENTTSTTSLGSGLYGATGAKSTSKKLLRWSSSVMRKAGLERERSTTGSGASSSGATSAGLRTKSLDSIERGSLSSKGSHGSFRRENLGLGVRLNKKKKIKLFDREEAEKDAVVVDLDRLKSCVKPSDDEMTVMRQPSVRKTPTAFSTLSLSVPCFGRLWGTPGQSEASGSGSDPPSTARERAAENDTGNMPASRHLARWWQVTLYIINEVVVAWLLLYSSYLLGVWGWALGIVFIVGLWLMNMYAAHLLWRCRNVFPGAISIGDLVYYVTKSPIAMYATFFVVNVFILLVLANQIYSAAANIYYFTQFQERTTSLFGGRCFAVFTAFIALVTVPLTQFRYLHSLTLINVLNLTCMLVFVGISLYVLLREEREGTTAGAWIPDIDTIRLSYTRKYDNLTSSLGLDVLLGAYLYQAIILEFIAEMKDPSEFPKANYWSTPIILGVTILMGAAQYQYLGPLQEREDVSDDQVLISIFENRKSPLAYVALICFSVHMLGSNVIKAVVLVRSCHLCINPLVAVQNTWRARLEWFGISVVVLVLAWALSSIVATLDLWAFFIGNTAIVVCGLFPIGVFLYISKKGNTLHKLHSLEFVSMAFCLFVFIGIMISSIAKSIIRIDKNHYQYIKNATATAVTQNFYCPSLDF</sequence>
<keyword evidence="10" id="KW-1185">Reference proteome</keyword>
<feature type="compositionally biased region" description="Low complexity" evidence="6">
    <location>
        <begin position="32"/>
        <end position="48"/>
    </location>
</feature>
<evidence type="ECO:0000313" key="9">
    <source>
        <dbReference type="EMBL" id="QDZ19554.1"/>
    </source>
</evidence>
<feature type="transmembrane region" description="Helical" evidence="7">
    <location>
        <begin position="376"/>
        <end position="396"/>
    </location>
</feature>
<feature type="compositionally biased region" description="Low complexity" evidence="6">
    <location>
        <begin position="74"/>
        <end position="88"/>
    </location>
</feature>
<evidence type="ECO:0000313" key="10">
    <source>
        <dbReference type="Proteomes" id="UP000316726"/>
    </source>
</evidence>
<feature type="region of interest" description="Disordered" evidence="6">
    <location>
        <begin position="1"/>
        <end position="112"/>
    </location>
</feature>
<name>A0A5B8MHJ2_9CHLO</name>
<dbReference type="AlphaFoldDB" id="A0A5B8MHJ2"/>
<accession>A0A5B8MHJ2</accession>
<evidence type="ECO:0000256" key="3">
    <source>
        <dbReference type="ARBA" id="ARBA00022970"/>
    </source>
</evidence>
<feature type="transmembrane region" description="Helical" evidence="7">
    <location>
        <begin position="616"/>
        <end position="638"/>
    </location>
</feature>